<sequence length="214" mass="24281">MFAVDATLVLILLTAAISIYAWSNPEFQDSWILNPFVMRKRNEWYRFLTAGFLHADLMHLIFNMFAFYSFGVIIQAVFERFFGPQDGLLCYLVLYLGGIIVSDIPSYIRHRKDVDYRSLGASGGVAAVIFASILFNPVAPKGSGIYVFPIPFPIQPFLFGLLYLGYSYYQGRRQGGNINHDAHFYGALYGMLVTLIMFPEAGSIFLSQVKQYLF</sequence>
<evidence type="ECO:0000259" key="8">
    <source>
        <dbReference type="Pfam" id="PF01694"/>
    </source>
</evidence>
<dbReference type="Proteomes" id="UP000194873">
    <property type="component" value="Unassembled WGS sequence"/>
</dbReference>
<feature type="transmembrane region" description="Helical" evidence="7">
    <location>
        <begin position="88"/>
        <end position="107"/>
    </location>
</feature>
<feature type="transmembrane region" description="Helical" evidence="7">
    <location>
        <begin position="119"/>
        <end position="139"/>
    </location>
</feature>
<reference evidence="9 10" key="1">
    <citation type="submission" date="2017-01" db="EMBL/GenBank/DDBJ databases">
        <title>A new Hymenobacter.</title>
        <authorList>
            <person name="Liang Y."/>
            <person name="Feng F."/>
        </authorList>
    </citation>
    <scope>NUCLEOTIDE SEQUENCE [LARGE SCALE GENOMIC DNA]</scope>
    <source>
        <strain evidence="9">MIMBbqt21</strain>
    </source>
</reference>
<evidence type="ECO:0000256" key="5">
    <source>
        <dbReference type="ARBA" id="ARBA00022989"/>
    </source>
</evidence>
<keyword evidence="5 7" id="KW-1133">Transmembrane helix</keyword>
<dbReference type="InterPro" id="IPR050925">
    <property type="entry name" value="Rhomboid_protease_S54"/>
</dbReference>
<evidence type="ECO:0000256" key="1">
    <source>
        <dbReference type="ARBA" id="ARBA00004141"/>
    </source>
</evidence>
<dbReference type="InterPro" id="IPR022764">
    <property type="entry name" value="Peptidase_S54_rhomboid_dom"/>
</dbReference>
<dbReference type="InterPro" id="IPR035952">
    <property type="entry name" value="Rhomboid-like_sf"/>
</dbReference>
<evidence type="ECO:0000313" key="10">
    <source>
        <dbReference type="Proteomes" id="UP000194873"/>
    </source>
</evidence>
<keyword evidence="6 7" id="KW-0472">Membrane</keyword>
<dbReference type="EMBL" id="MTSE01000001">
    <property type="protein sequence ID" value="OUJ76252.1"/>
    <property type="molecule type" value="Genomic_DNA"/>
</dbReference>
<accession>A0A243WK30</accession>
<comment type="caution">
    <text evidence="9">The sequence shown here is derived from an EMBL/GenBank/DDBJ whole genome shotgun (WGS) entry which is preliminary data.</text>
</comment>
<comment type="similarity">
    <text evidence="2">Belongs to the peptidase S54 family.</text>
</comment>
<dbReference type="RefSeq" id="WP_086592509.1">
    <property type="nucleotide sequence ID" value="NZ_MTSE01000001.1"/>
</dbReference>
<feature type="transmembrane region" description="Helical" evidence="7">
    <location>
        <begin position="187"/>
        <end position="206"/>
    </location>
</feature>
<dbReference type="SUPFAM" id="SSF144091">
    <property type="entry name" value="Rhomboid-like"/>
    <property type="match status" value="1"/>
</dbReference>
<dbReference type="PANTHER" id="PTHR43731:SF14">
    <property type="entry name" value="PRESENILIN-ASSOCIATED RHOMBOID-LIKE PROTEIN, MITOCHONDRIAL"/>
    <property type="match status" value="1"/>
</dbReference>
<evidence type="ECO:0000313" key="9">
    <source>
        <dbReference type="EMBL" id="OUJ76252.1"/>
    </source>
</evidence>
<evidence type="ECO:0000256" key="6">
    <source>
        <dbReference type="ARBA" id="ARBA00023136"/>
    </source>
</evidence>
<dbReference type="GO" id="GO:0004252">
    <property type="term" value="F:serine-type endopeptidase activity"/>
    <property type="evidence" value="ECO:0007669"/>
    <property type="project" value="InterPro"/>
</dbReference>
<organism evidence="9 10">
    <name type="scientific">Hymenobacter crusticola</name>
    <dbReference type="NCBI Taxonomy" id="1770526"/>
    <lineage>
        <taxon>Bacteria</taxon>
        <taxon>Pseudomonadati</taxon>
        <taxon>Bacteroidota</taxon>
        <taxon>Cytophagia</taxon>
        <taxon>Cytophagales</taxon>
        <taxon>Hymenobacteraceae</taxon>
        <taxon>Hymenobacter</taxon>
    </lineage>
</organism>
<dbReference type="Pfam" id="PF01694">
    <property type="entry name" value="Rhomboid"/>
    <property type="match status" value="1"/>
</dbReference>
<feature type="transmembrane region" description="Helical" evidence="7">
    <location>
        <begin position="6"/>
        <end position="23"/>
    </location>
</feature>
<dbReference type="GO" id="GO:0016020">
    <property type="term" value="C:membrane"/>
    <property type="evidence" value="ECO:0007669"/>
    <property type="project" value="UniProtKB-SubCell"/>
</dbReference>
<evidence type="ECO:0000256" key="3">
    <source>
        <dbReference type="ARBA" id="ARBA00022692"/>
    </source>
</evidence>
<dbReference type="AlphaFoldDB" id="A0A243WK30"/>
<feature type="transmembrane region" description="Helical" evidence="7">
    <location>
        <begin position="44"/>
        <end position="68"/>
    </location>
</feature>
<dbReference type="Gene3D" id="1.20.1540.10">
    <property type="entry name" value="Rhomboid-like"/>
    <property type="match status" value="1"/>
</dbReference>
<dbReference type="PANTHER" id="PTHR43731">
    <property type="entry name" value="RHOMBOID PROTEASE"/>
    <property type="match status" value="1"/>
</dbReference>
<keyword evidence="9" id="KW-0645">Protease</keyword>
<dbReference type="OrthoDB" id="9807874at2"/>
<keyword evidence="10" id="KW-1185">Reference proteome</keyword>
<dbReference type="GO" id="GO:0006508">
    <property type="term" value="P:proteolysis"/>
    <property type="evidence" value="ECO:0007669"/>
    <property type="project" value="UniProtKB-KW"/>
</dbReference>
<evidence type="ECO:0000256" key="4">
    <source>
        <dbReference type="ARBA" id="ARBA00022801"/>
    </source>
</evidence>
<proteinExistence type="inferred from homology"/>
<comment type="subcellular location">
    <subcellularLocation>
        <location evidence="1">Membrane</location>
        <topology evidence="1">Multi-pass membrane protein</topology>
    </subcellularLocation>
</comment>
<keyword evidence="4" id="KW-0378">Hydrolase</keyword>
<gene>
    <name evidence="9" type="ORF">BXP70_03040</name>
</gene>
<protein>
    <submittedName>
        <fullName evidence="9">Rhomboid family intramembrane serine protease</fullName>
    </submittedName>
</protein>
<feature type="transmembrane region" description="Helical" evidence="7">
    <location>
        <begin position="145"/>
        <end position="166"/>
    </location>
</feature>
<feature type="domain" description="Peptidase S54 rhomboid" evidence="8">
    <location>
        <begin position="42"/>
        <end position="199"/>
    </location>
</feature>
<keyword evidence="3 7" id="KW-0812">Transmembrane</keyword>
<evidence type="ECO:0000256" key="7">
    <source>
        <dbReference type="SAM" id="Phobius"/>
    </source>
</evidence>
<evidence type="ECO:0000256" key="2">
    <source>
        <dbReference type="ARBA" id="ARBA00009045"/>
    </source>
</evidence>
<name>A0A243WK30_9BACT</name>